<evidence type="ECO:0000313" key="2">
    <source>
        <dbReference type="Proteomes" id="UP001243375"/>
    </source>
</evidence>
<dbReference type="EMBL" id="JASBWU010000012">
    <property type="protein sequence ID" value="KAJ9117428.1"/>
    <property type="molecule type" value="Genomic_DNA"/>
</dbReference>
<organism evidence="1 2">
    <name type="scientific">Naganishia vaughanmartiniae</name>
    <dbReference type="NCBI Taxonomy" id="1424756"/>
    <lineage>
        <taxon>Eukaryota</taxon>
        <taxon>Fungi</taxon>
        <taxon>Dikarya</taxon>
        <taxon>Basidiomycota</taxon>
        <taxon>Agaricomycotina</taxon>
        <taxon>Tremellomycetes</taxon>
        <taxon>Filobasidiales</taxon>
        <taxon>Filobasidiaceae</taxon>
        <taxon>Naganishia</taxon>
    </lineage>
</organism>
<protein>
    <submittedName>
        <fullName evidence="1">Uncharacterized protein</fullName>
    </submittedName>
</protein>
<gene>
    <name evidence="1" type="ORF">QFC22_004278</name>
</gene>
<comment type="caution">
    <text evidence="1">The sequence shown here is derived from an EMBL/GenBank/DDBJ whole genome shotgun (WGS) entry which is preliminary data.</text>
</comment>
<accession>A0ACC2X084</accession>
<name>A0ACC2X084_9TREE</name>
<evidence type="ECO:0000313" key="1">
    <source>
        <dbReference type="EMBL" id="KAJ9117428.1"/>
    </source>
</evidence>
<proteinExistence type="predicted"/>
<reference evidence="1" key="1">
    <citation type="submission" date="2023-04" db="EMBL/GenBank/DDBJ databases">
        <title>Draft Genome sequencing of Naganishia species isolated from polar environments using Oxford Nanopore Technology.</title>
        <authorList>
            <person name="Leo P."/>
            <person name="Venkateswaran K."/>
        </authorList>
    </citation>
    <scope>NUCLEOTIDE SEQUENCE</scope>
    <source>
        <strain evidence="1">MNA-CCFEE 5425</strain>
    </source>
</reference>
<keyword evidence="2" id="KW-1185">Reference proteome</keyword>
<sequence length="421" mass="46080">MTLAQYLAAGEPSAQEEEHELKAVDMRDFGFAGVGEMMDLVCAVWLGSSLASHRTLRTDFSLPLCHVLPSLHPPPDALYVDSAVRNEFIHALYAIFDTYRRVHIPAHRIDKSFVYAECGRGVSFWIVTSYIDVSLPRHMRQKDLMERYHFTCSCSLCERYAPRTTETGKRKARVVDPRWCMFHPACDKNGVLALPSLSTCETGDLVCSACGKAAQVQLEKVNALVALGTQIVQADERGQLSVDEAKDIPALAEKLSTLLPATSYPLLPLLRLYALQLTQPDSSTAVVQTSSASVEQGLGHNLFPAIRIHSILVHALGPVLPANHPSLGIALAELGKLLNVHVDESALSTPGGSQVDLGNGFLIPRATSKRLPLTLSTLRRAWEALQVGFGRENGVEGGVVAWEIKVLIDGLEREMQMRRGV</sequence>
<dbReference type="Proteomes" id="UP001243375">
    <property type="component" value="Unassembled WGS sequence"/>
</dbReference>